<evidence type="ECO:0000313" key="4">
    <source>
        <dbReference type="Proteomes" id="UP001589609"/>
    </source>
</evidence>
<dbReference type="RefSeq" id="WP_379947272.1">
    <property type="nucleotide sequence ID" value="NZ_JBHMAF010000003.1"/>
</dbReference>
<comment type="similarity">
    <text evidence="1">Belongs to the Tlp family.</text>
</comment>
<reference evidence="3 4" key="1">
    <citation type="submission" date="2024-09" db="EMBL/GenBank/DDBJ databases">
        <authorList>
            <person name="Sun Q."/>
            <person name="Mori K."/>
        </authorList>
    </citation>
    <scope>NUCLEOTIDE SEQUENCE [LARGE SCALE GENOMIC DNA]</scope>
    <source>
        <strain evidence="3 4">JCM 11201</strain>
    </source>
</reference>
<dbReference type="InterPro" id="IPR017524">
    <property type="entry name" value="SASP_thioredoxin-like"/>
</dbReference>
<dbReference type="HAMAP" id="MF_01506">
    <property type="entry name" value="Tlp"/>
    <property type="match status" value="1"/>
</dbReference>
<dbReference type="Pfam" id="PF19824">
    <property type="entry name" value="Tlp"/>
    <property type="match status" value="1"/>
</dbReference>
<proteinExistence type="evidence at transcript level"/>
<comment type="subcellular location">
    <subcellularLocation>
        <location evidence="1">Spore core</location>
    </subcellularLocation>
</comment>
<evidence type="ECO:0000256" key="1">
    <source>
        <dbReference type="HAMAP-Rule" id="MF_01506"/>
    </source>
</evidence>
<keyword evidence="4" id="KW-1185">Reference proteome</keyword>
<dbReference type="EMBL" id="JBHMAF010000003">
    <property type="protein sequence ID" value="MFB9757021.1"/>
    <property type="molecule type" value="Genomic_DNA"/>
</dbReference>
<dbReference type="Proteomes" id="UP001589609">
    <property type="component" value="Unassembled WGS sequence"/>
</dbReference>
<name>A0ABV5W8W4_9BACI</name>
<feature type="compositionally biased region" description="Basic and acidic residues" evidence="2">
    <location>
        <begin position="1"/>
        <end position="13"/>
    </location>
</feature>
<comment type="induction">
    <text evidence="1">Expressed only in the forespore compartment of sporulating cells.</text>
</comment>
<comment type="caution">
    <text evidence="3">The sequence shown here is derived from an EMBL/GenBank/DDBJ whole genome shotgun (WGS) entry which is preliminary data.</text>
</comment>
<protein>
    <recommendedName>
        <fullName evidence="1">Small, acid-soluble spore protein Tlp</fullName>
    </recommendedName>
</protein>
<feature type="compositionally biased region" description="Polar residues" evidence="2">
    <location>
        <begin position="34"/>
        <end position="44"/>
    </location>
</feature>
<gene>
    <name evidence="1" type="primary">tlp</name>
    <name evidence="3" type="ORF">ACFFMS_00425</name>
</gene>
<keyword evidence="1" id="KW-0749">Sporulation</keyword>
<organism evidence="3 4">
    <name type="scientific">Ectobacillus funiculus</name>
    <dbReference type="NCBI Taxonomy" id="137993"/>
    <lineage>
        <taxon>Bacteria</taxon>
        <taxon>Bacillati</taxon>
        <taxon>Bacillota</taxon>
        <taxon>Bacilli</taxon>
        <taxon>Bacillales</taxon>
        <taxon>Bacillaceae</taxon>
        <taxon>Ectobacillus</taxon>
    </lineage>
</organism>
<feature type="region of interest" description="Disordered" evidence="2">
    <location>
        <begin position="1"/>
        <end position="44"/>
    </location>
</feature>
<sequence>MEQRTNPDNRADNAAHLAQHIQNTEGNIGKAKETMSNTESPTIKAQIQAKNERREAAIEGMKHELEDERQH</sequence>
<evidence type="ECO:0000256" key="2">
    <source>
        <dbReference type="SAM" id="MobiDB-lite"/>
    </source>
</evidence>
<accession>A0ABV5W8W4</accession>
<evidence type="ECO:0000313" key="3">
    <source>
        <dbReference type="EMBL" id="MFB9757021.1"/>
    </source>
</evidence>